<dbReference type="PANTHER" id="PTHR45789:SF2">
    <property type="entry name" value="FI18025P1"/>
    <property type="match status" value="1"/>
</dbReference>
<evidence type="ECO:0000256" key="1">
    <source>
        <dbReference type="ARBA" id="ARBA00023125"/>
    </source>
</evidence>
<name>F8NIP5_SERL9</name>
<proteinExistence type="predicted"/>
<protein>
    <recommendedName>
        <fullName evidence="5">HMG box domain-containing protein</fullName>
    </recommendedName>
</protein>
<reference evidence="6" key="1">
    <citation type="submission" date="2011-04" db="EMBL/GenBank/DDBJ databases">
        <title>Evolution of plant cell wall degrading machinery underlies the functional diversity of forest fungi.</title>
        <authorList>
            <consortium name="US DOE Joint Genome Institute (JGI-PGF)"/>
            <person name="Eastwood D.C."/>
            <person name="Floudas D."/>
            <person name="Binder M."/>
            <person name="Majcherczyk A."/>
            <person name="Schneider P."/>
            <person name="Aerts A."/>
            <person name="Asiegbu F.O."/>
            <person name="Baker S.E."/>
            <person name="Barry K."/>
            <person name="Bendiksby M."/>
            <person name="Blumentritt M."/>
            <person name="Coutinho P.M."/>
            <person name="Cullen D."/>
            <person name="Cullen D."/>
            <person name="Gathman A."/>
            <person name="Goodell B."/>
            <person name="Henrissat B."/>
            <person name="Ihrmark K."/>
            <person name="Kauserud H."/>
            <person name="Kohler A."/>
            <person name="LaButti K."/>
            <person name="Lapidus A."/>
            <person name="Lavin J.L."/>
            <person name="Lee Y.-H."/>
            <person name="Lindquist E."/>
            <person name="Lilly W."/>
            <person name="Lucas S."/>
            <person name="Morin E."/>
            <person name="Murat C."/>
            <person name="Oguiza J.A."/>
            <person name="Park J."/>
            <person name="Pisabarro A.G."/>
            <person name="Riley R."/>
            <person name="Rosling A."/>
            <person name="Salamov A."/>
            <person name="Schmidt O."/>
            <person name="Schmutz J."/>
            <person name="Skrede I."/>
            <person name="Stenlid J."/>
            <person name="Wiebenga A."/>
            <person name="Xie X."/>
            <person name="Kues U."/>
            <person name="Hibbett D.S."/>
            <person name="Hoffmeister D."/>
            <person name="Hogberg N."/>
            <person name="Martin F."/>
            <person name="Grigoriev I.V."/>
            <person name="Watkinson S.C."/>
        </authorList>
    </citation>
    <scope>NUCLEOTIDE SEQUENCE</scope>
    <source>
        <strain evidence="6">S7.9</strain>
    </source>
</reference>
<dbReference type="OrthoDB" id="6247875at2759"/>
<dbReference type="GO" id="GO:0000981">
    <property type="term" value="F:DNA-binding transcription factor activity, RNA polymerase II-specific"/>
    <property type="evidence" value="ECO:0007669"/>
    <property type="project" value="TreeGrafter"/>
</dbReference>
<dbReference type="Proteomes" id="UP000008064">
    <property type="component" value="Unassembled WGS sequence"/>
</dbReference>
<dbReference type="CDD" id="cd01389">
    <property type="entry name" value="HMG-box_ROX1-like"/>
    <property type="match status" value="1"/>
</dbReference>
<dbReference type="SUPFAM" id="SSF47095">
    <property type="entry name" value="HMG-box"/>
    <property type="match status" value="1"/>
</dbReference>
<feature type="domain" description="HMG box" evidence="5">
    <location>
        <begin position="96"/>
        <end position="165"/>
    </location>
</feature>
<organism>
    <name type="scientific">Serpula lacrymans var. lacrymans (strain S7.9)</name>
    <name type="common">Dry rot fungus</name>
    <dbReference type="NCBI Taxonomy" id="578457"/>
    <lineage>
        <taxon>Eukaryota</taxon>
        <taxon>Fungi</taxon>
        <taxon>Dikarya</taxon>
        <taxon>Basidiomycota</taxon>
        <taxon>Agaricomycotina</taxon>
        <taxon>Agaricomycetes</taxon>
        <taxon>Agaricomycetidae</taxon>
        <taxon>Boletales</taxon>
        <taxon>Coniophorineae</taxon>
        <taxon>Serpulaceae</taxon>
        <taxon>Serpula</taxon>
    </lineage>
</organism>
<dbReference type="InterPro" id="IPR036910">
    <property type="entry name" value="HMG_box_dom_sf"/>
</dbReference>
<dbReference type="GO" id="GO:0000978">
    <property type="term" value="F:RNA polymerase II cis-regulatory region sequence-specific DNA binding"/>
    <property type="evidence" value="ECO:0007669"/>
    <property type="project" value="TreeGrafter"/>
</dbReference>
<keyword evidence="2 3" id="KW-0539">Nucleus</keyword>
<dbReference type="EMBL" id="GL945429">
    <property type="protein sequence ID" value="EGO29960.1"/>
    <property type="molecule type" value="Genomic_DNA"/>
</dbReference>
<dbReference type="InterPro" id="IPR009071">
    <property type="entry name" value="HMG_box_dom"/>
</dbReference>
<evidence type="ECO:0000313" key="6">
    <source>
        <dbReference type="EMBL" id="EGO29960.1"/>
    </source>
</evidence>
<evidence type="ECO:0000256" key="3">
    <source>
        <dbReference type="PROSITE-ProRule" id="PRU00267"/>
    </source>
</evidence>
<dbReference type="SMART" id="SM00398">
    <property type="entry name" value="HMG"/>
    <property type="match status" value="1"/>
</dbReference>
<feature type="compositionally biased region" description="Basic and acidic residues" evidence="4">
    <location>
        <begin position="198"/>
        <end position="207"/>
    </location>
</feature>
<dbReference type="GO" id="GO:0005634">
    <property type="term" value="C:nucleus"/>
    <property type="evidence" value="ECO:0007669"/>
    <property type="project" value="UniProtKB-UniRule"/>
</dbReference>
<evidence type="ECO:0000259" key="5">
    <source>
        <dbReference type="PROSITE" id="PS50118"/>
    </source>
</evidence>
<dbReference type="AlphaFoldDB" id="F8NIP5"/>
<gene>
    <name evidence="6" type="ORF">SERLADRAFT_433898</name>
</gene>
<evidence type="ECO:0000256" key="4">
    <source>
        <dbReference type="SAM" id="MobiDB-lite"/>
    </source>
</evidence>
<dbReference type="KEGG" id="sla:SERLADRAFT_433898"/>
<dbReference type="RefSeq" id="XP_007314202.1">
    <property type="nucleotide sequence ID" value="XM_007314140.1"/>
</dbReference>
<feature type="region of interest" description="Disordered" evidence="4">
    <location>
        <begin position="176"/>
        <end position="207"/>
    </location>
</feature>
<accession>F8NIP5</accession>
<dbReference type="InterPro" id="IPR051356">
    <property type="entry name" value="SOX/SOX-like_TF"/>
</dbReference>
<feature type="compositionally biased region" description="Basic and acidic residues" evidence="4">
    <location>
        <begin position="384"/>
        <end position="394"/>
    </location>
</feature>
<dbReference type="HOGENOM" id="CLU_025635_0_0_1"/>
<dbReference type="Pfam" id="PF00505">
    <property type="entry name" value="HMG_box"/>
    <property type="match status" value="1"/>
</dbReference>
<keyword evidence="1 3" id="KW-0238">DNA-binding</keyword>
<feature type="compositionally biased region" description="Basic residues" evidence="4">
    <location>
        <begin position="187"/>
        <end position="197"/>
    </location>
</feature>
<feature type="DNA-binding region" description="HMG box" evidence="3">
    <location>
        <begin position="96"/>
        <end position="165"/>
    </location>
</feature>
<feature type="region of interest" description="Disordered" evidence="4">
    <location>
        <begin position="373"/>
        <end position="400"/>
    </location>
</feature>
<sequence>MPAIREHDILYTDPFDDDDGMPPLVDNPNPSMTFTFFTDMTPITAFTADPTLAYDATWDTTSPPSLVDFPEHTEATLAAQTHPRISHGKKRDASYIPRPPNAFILFRSSFIRSQQVPGKVEGNHSTLSKIIGKYWKTLPREEREHWEAKALVAQTEHRRKYPDWRFRPGANALAKLKVKDGPGTTTNRRRHSQTNRKGRGEAEVKEKSREERCTKIADLLVEGKKGIDLEDAVKKWEHDLTQHFGVKASGEKCREVEKTLHVGLGGDNSPGNFKEAIEAALEGVDTGLTSSCVLGETKDIYEAVNARAHDEKAHIRARCKTPDAIPDSRFKVPLTAMFRRSLSAPAAHNRDSYPSLPLAQRHVLDEPISSIISDTATSPSSFPADRRQEHKEGQPRVVHAEAGSLSPLVLPSLLGESPARWNDSYNLFDVPMSAGVSSDCPGLAYDLSSPSVSPLESSFSVYNFPSPPLGHMVPKAAGSLTSQMTLDGSLSYPVQSYSPYSSLKGWDTAELRDFSRGPLSAAYLPPYSNCDSQLTMGGEGVGAAPTIYEWSPFDDTLRSRDIHSLHQYNTGLEAFDLNDVMRIRSDYFNGHYHL</sequence>
<dbReference type="GeneID" id="18814259"/>
<evidence type="ECO:0000256" key="2">
    <source>
        <dbReference type="ARBA" id="ARBA00023242"/>
    </source>
</evidence>
<dbReference type="PANTHER" id="PTHR45789">
    <property type="entry name" value="FI18025P1"/>
    <property type="match status" value="1"/>
</dbReference>
<dbReference type="PROSITE" id="PS50118">
    <property type="entry name" value="HMG_BOX_2"/>
    <property type="match status" value="1"/>
</dbReference>
<dbReference type="Gene3D" id="1.10.30.10">
    <property type="entry name" value="High mobility group box domain"/>
    <property type="match status" value="1"/>
</dbReference>